<dbReference type="Proteomes" id="UP000306102">
    <property type="component" value="Unassembled WGS sequence"/>
</dbReference>
<accession>A0A4S4EPW2</accession>
<gene>
    <name evidence="1" type="ORF">TEA_023174</name>
</gene>
<proteinExistence type="predicted"/>
<sequence length="215" mass="23798">MAQKLFSRDNPLPANVFSSENKVSNVLSHAHELPCISNHSFYVFCLHWSVSVTHLKAVCHSSAPSDACVALGLSLLSQPISDLGEYCPGFICSGKILLLSLLALFMCFRLPSRVAVLEECLFVIHFTLSLKNGEALIKKITSYREIDTLVSYDPKSEQVKNPGVTGSPISFYVDNFVESLVLLDLVNGEFGRQPNCGEKKMLKGKWKIEEELIST</sequence>
<protein>
    <submittedName>
        <fullName evidence="1">Uncharacterized protein</fullName>
    </submittedName>
</protein>
<organism evidence="1 2">
    <name type="scientific">Camellia sinensis var. sinensis</name>
    <name type="common">China tea</name>
    <dbReference type="NCBI Taxonomy" id="542762"/>
    <lineage>
        <taxon>Eukaryota</taxon>
        <taxon>Viridiplantae</taxon>
        <taxon>Streptophyta</taxon>
        <taxon>Embryophyta</taxon>
        <taxon>Tracheophyta</taxon>
        <taxon>Spermatophyta</taxon>
        <taxon>Magnoliopsida</taxon>
        <taxon>eudicotyledons</taxon>
        <taxon>Gunneridae</taxon>
        <taxon>Pentapetalae</taxon>
        <taxon>asterids</taxon>
        <taxon>Ericales</taxon>
        <taxon>Theaceae</taxon>
        <taxon>Camellia</taxon>
    </lineage>
</organism>
<dbReference type="AlphaFoldDB" id="A0A4S4EPW2"/>
<keyword evidence="2" id="KW-1185">Reference proteome</keyword>
<evidence type="ECO:0000313" key="1">
    <source>
        <dbReference type="EMBL" id="THG18354.1"/>
    </source>
</evidence>
<evidence type="ECO:0000313" key="2">
    <source>
        <dbReference type="Proteomes" id="UP000306102"/>
    </source>
</evidence>
<comment type="caution">
    <text evidence="1">The sequence shown here is derived from an EMBL/GenBank/DDBJ whole genome shotgun (WGS) entry which is preliminary data.</text>
</comment>
<name>A0A4S4EPW2_CAMSN</name>
<dbReference type="EMBL" id="SDRB02003120">
    <property type="protein sequence ID" value="THG18354.1"/>
    <property type="molecule type" value="Genomic_DNA"/>
</dbReference>
<reference evidence="1 2" key="1">
    <citation type="journal article" date="2018" name="Proc. Natl. Acad. Sci. U.S.A.">
        <title>Draft genome sequence of Camellia sinensis var. sinensis provides insights into the evolution of the tea genome and tea quality.</title>
        <authorList>
            <person name="Wei C."/>
            <person name="Yang H."/>
            <person name="Wang S."/>
            <person name="Zhao J."/>
            <person name="Liu C."/>
            <person name="Gao L."/>
            <person name="Xia E."/>
            <person name="Lu Y."/>
            <person name="Tai Y."/>
            <person name="She G."/>
            <person name="Sun J."/>
            <person name="Cao H."/>
            <person name="Tong W."/>
            <person name="Gao Q."/>
            <person name="Li Y."/>
            <person name="Deng W."/>
            <person name="Jiang X."/>
            <person name="Wang W."/>
            <person name="Chen Q."/>
            <person name="Zhang S."/>
            <person name="Li H."/>
            <person name="Wu J."/>
            <person name="Wang P."/>
            <person name="Li P."/>
            <person name="Shi C."/>
            <person name="Zheng F."/>
            <person name="Jian J."/>
            <person name="Huang B."/>
            <person name="Shan D."/>
            <person name="Shi M."/>
            <person name="Fang C."/>
            <person name="Yue Y."/>
            <person name="Li F."/>
            <person name="Li D."/>
            <person name="Wei S."/>
            <person name="Han B."/>
            <person name="Jiang C."/>
            <person name="Yin Y."/>
            <person name="Xia T."/>
            <person name="Zhang Z."/>
            <person name="Bennetzen J.L."/>
            <person name="Zhao S."/>
            <person name="Wan X."/>
        </authorList>
    </citation>
    <scope>NUCLEOTIDE SEQUENCE [LARGE SCALE GENOMIC DNA]</scope>
    <source>
        <strain evidence="2">cv. Shuchazao</strain>
        <tissue evidence="1">Leaf</tissue>
    </source>
</reference>